<dbReference type="SUPFAM" id="SSF56784">
    <property type="entry name" value="HAD-like"/>
    <property type="match status" value="1"/>
</dbReference>
<sequence length="851" mass="90447">MAFKDETLERKTTEEEKKEGCSCCSEEESSRPSASRSFSIQLTPVEETSCCSSNEEAEKDSCCTPASTTEEEEETEAFDAGENAYTFQVEGMDCPSCAATLQKGVSRLAGVQEAKVQYTTGSMQVSTDGTVAPAAIQHTVQRLGYSTQVPAADTGETYNIYGMDCGSCAATVNKHFAQLDGVRDVQVHFTTGKMVIDHQLSRDTVKREVERLGFEAAPVTEEDSSSRQPEASPLRGMTNTIVSGALLLAGIASSLTPAPALISILLYLSVIVVGGYKPAKSAYYAIKSRSLDMNVLMMGAAIGAPLIGEYFEGALVVWLFALGNALQQYSVAKTRKSISHLMDLAPAEAWVKTGDTWVRRPVEEVRIGQTMLIKPGEKIPLDGTIRAGTSMIDQSPITGESLPIDKASGDTVYAGTLNDYGSLEVEVTARPENTTLARIIHLVEEAQEQQAPTQSFVDRFAAIYTPIVFAAAIAVIVVPPAIGFGGWSDWVYRGLALLVVACPCALVISTPVAIVSAIGNAAKQGVLIKGGAFLEAAGTLNALAFDKTGTLTEGKPVVEKVYAADGDADRLLSVASTLEAYSNHPIGRAITAYAGEQKVASREGTNFYAEPGKGVAGTIEGKSYAAGKPEWLKEKGVQIEKYEEEIQQLQNEGMTVVLVGDGESVLGYVGVADKIRPMSSGAVQSLHKNGIRELTVLTGDNEGTAAKIAGQANIDRYMAGLLPEDKAKAVRTLQQEGRRVGMIGDGINDAPALATADIGIAMGGAGADTSMEAADIVLMADNLEKLPYTIRLSRKALRIIKQNIWFAVLIKVAALALIVPDLLTLWMAVLSDTGAALIVVANSLRLFRLRG</sequence>
<evidence type="ECO:0000256" key="17">
    <source>
        <dbReference type="RuleBase" id="RU362081"/>
    </source>
</evidence>
<comment type="subcellular location">
    <subcellularLocation>
        <location evidence="1">Cell membrane</location>
        <topology evidence="1">Multi-pass membrane protein</topology>
    </subcellularLocation>
</comment>
<dbReference type="PROSITE" id="PS01047">
    <property type="entry name" value="HMA_1"/>
    <property type="match status" value="1"/>
</dbReference>
<organism evidence="20 21">
    <name type="scientific">Marinococcus halophilus</name>
    <dbReference type="NCBI Taxonomy" id="1371"/>
    <lineage>
        <taxon>Bacteria</taxon>
        <taxon>Bacillati</taxon>
        <taxon>Bacillota</taxon>
        <taxon>Bacilli</taxon>
        <taxon>Bacillales</taxon>
        <taxon>Bacillaceae</taxon>
        <taxon>Marinococcus</taxon>
    </lineage>
</organism>
<reference evidence="20 21" key="1">
    <citation type="submission" date="2019-07" db="EMBL/GenBank/DDBJ databases">
        <title>Whole genome shotgun sequence of Marinococcus halophilus NBRC 102359.</title>
        <authorList>
            <person name="Hosoyama A."/>
            <person name="Uohara A."/>
            <person name="Ohji S."/>
            <person name="Ichikawa N."/>
        </authorList>
    </citation>
    <scope>NUCLEOTIDE SEQUENCE [LARGE SCALE GENOMIC DNA]</scope>
    <source>
        <strain evidence="20 21">NBRC 102359</strain>
    </source>
</reference>
<keyword evidence="8 17" id="KW-0479">Metal-binding</keyword>
<evidence type="ECO:0000313" key="20">
    <source>
        <dbReference type="EMBL" id="GEK58308.1"/>
    </source>
</evidence>
<dbReference type="InterPro" id="IPR036412">
    <property type="entry name" value="HAD-like_sf"/>
</dbReference>
<dbReference type="NCBIfam" id="TIGR01525">
    <property type="entry name" value="ATPase-IB_hvy"/>
    <property type="match status" value="1"/>
</dbReference>
<comment type="catalytic activity">
    <reaction evidence="16">
        <text>Cd(2+)(in) + ATP + H2O = Cd(2+)(out) + ADP + phosphate + H(+)</text>
        <dbReference type="Rhea" id="RHEA:12132"/>
        <dbReference type="ChEBI" id="CHEBI:15377"/>
        <dbReference type="ChEBI" id="CHEBI:15378"/>
        <dbReference type="ChEBI" id="CHEBI:30616"/>
        <dbReference type="ChEBI" id="CHEBI:43474"/>
        <dbReference type="ChEBI" id="CHEBI:48775"/>
        <dbReference type="ChEBI" id="CHEBI:456216"/>
        <dbReference type="EC" id="7.2.2.21"/>
    </reaction>
</comment>
<evidence type="ECO:0000256" key="10">
    <source>
        <dbReference type="ARBA" id="ARBA00022840"/>
    </source>
</evidence>
<keyword evidence="7 17" id="KW-0812">Transmembrane</keyword>
<protein>
    <recommendedName>
        <fullName evidence="15">Cd(2+)-exporting ATPase</fullName>
        <ecNumber evidence="15">7.2.2.21</ecNumber>
    </recommendedName>
</protein>
<dbReference type="GO" id="GO:0005524">
    <property type="term" value="F:ATP binding"/>
    <property type="evidence" value="ECO:0007669"/>
    <property type="project" value="UniProtKB-UniRule"/>
</dbReference>
<feature type="transmembrane region" description="Helical" evidence="17">
    <location>
        <begin position="825"/>
        <end position="847"/>
    </location>
</feature>
<dbReference type="Pfam" id="PF00122">
    <property type="entry name" value="E1-E2_ATPase"/>
    <property type="match status" value="1"/>
</dbReference>
<dbReference type="PRINTS" id="PR00119">
    <property type="entry name" value="CATATPASE"/>
</dbReference>
<dbReference type="GO" id="GO:0005886">
    <property type="term" value="C:plasma membrane"/>
    <property type="evidence" value="ECO:0007669"/>
    <property type="project" value="UniProtKB-SubCell"/>
</dbReference>
<comment type="caution">
    <text evidence="20">The sequence shown here is derived from an EMBL/GenBank/DDBJ whole genome shotgun (WGS) entry which is preliminary data.</text>
</comment>
<dbReference type="Pfam" id="PF00403">
    <property type="entry name" value="HMA"/>
    <property type="match status" value="2"/>
</dbReference>
<keyword evidence="3" id="KW-0813">Transport</keyword>
<feature type="domain" description="HMA" evidence="19">
    <location>
        <begin position="83"/>
        <end position="148"/>
    </location>
</feature>
<evidence type="ECO:0000256" key="9">
    <source>
        <dbReference type="ARBA" id="ARBA00022741"/>
    </source>
</evidence>
<dbReference type="NCBIfam" id="TIGR01494">
    <property type="entry name" value="ATPase_P-type"/>
    <property type="match status" value="1"/>
</dbReference>
<keyword evidence="14 17" id="KW-0472">Membrane</keyword>
<evidence type="ECO:0000256" key="4">
    <source>
        <dbReference type="ARBA" id="ARBA00022475"/>
    </source>
</evidence>
<dbReference type="SFLD" id="SFLDF00027">
    <property type="entry name" value="p-type_atpase"/>
    <property type="match status" value="1"/>
</dbReference>
<dbReference type="InterPro" id="IPR023299">
    <property type="entry name" value="ATPase_P-typ_cyto_dom_N"/>
</dbReference>
<dbReference type="PROSITE" id="PS50846">
    <property type="entry name" value="HMA_2"/>
    <property type="match status" value="2"/>
</dbReference>
<dbReference type="FunFam" id="2.70.150.10:FF:000002">
    <property type="entry name" value="Copper-transporting ATPase 1, putative"/>
    <property type="match status" value="1"/>
</dbReference>
<dbReference type="EMBL" id="BJUN01000005">
    <property type="protein sequence ID" value="GEK58308.1"/>
    <property type="molecule type" value="Genomic_DNA"/>
</dbReference>
<dbReference type="STRING" id="1371.GCA_900166605_02703"/>
<dbReference type="SUPFAM" id="SSF55008">
    <property type="entry name" value="HMA, heavy metal-associated domain"/>
    <property type="match status" value="2"/>
</dbReference>
<keyword evidence="4 17" id="KW-1003">Cell membrane</keyword>
<evidence type="ECO:0000256" key="6">
    <source>
        <dbReference type="ARBA" id="ARBA00022553"/>
    </source>
</evidence>
<feature type="transmembrane region" description="Helical" evidence="17">
    <location>
        <begin position="803"/>
        <end position="819"/>
    </location>
</feature>
<dbReference type="SFLD" id="SFLDS00003">
    <property type="entry name" value="Haloacid_Dehalogenase"/>
    <property type="match status" value="1"/>
</dbReference>
<dbReference type="GO" id="GO:0008551">
    <property type="term" value="F:P-type cadmium transporter activity"/>
    <property type="evidence" value="ECO:0007669"/>
    <property type="project" value="UniProtKB-EC"/>
</dbReference>
<dbReference type="CDD" id="cd00371">
    <property type="entry name" value="HMA"/>
    <property type="match status" value="2"/>
</dbReference>
<feature type="transmembrane region" description="Helical" evidence="17">
    <location>
        <begin position="461"/>
        <end position="482"/>
    </location>
</feature>
<dbReference type="PROSITE" id="PS00154">
    <property type="entry name" value="ATPASE_E1_E2"/>
    <property type="match status" value="1"/>
</dbReference>
<evidence type="ECO:0000256" key="2">
    <source>
        <dbReference type="ARBA" id="ARBA00006024"/>
    </source>
</evidence>
<keyword evidence="12 17" id="KW-1133">Transmembrane helix</keyword>
<dbReference type="NCBIfam" id="TIGR01512">
    <property type="entry name" value="ATPase-IB2_Cd"/>
    <property type="match status" value="1"/>
</dbReference>
<keyword evidence="6" id="KW-0597">Phosphoprotein</keyword>
<accession>A0A510Y4N3</accession>
<dbReference type="Pfam" id="PF00702">
    <property type="entry name" value="Hydrolase"/>
    <property type="match status" value="1"/>
</dbReference>
<keyword evidence="21" id="KW-1185">Reference proteome</keyword>
<dbReference type="Gene3D" id="3.40.50.1000">
    <property type="entry name" value="HAD superfamily/HAD-like"/>
    <property type="match status" value="1"/>
</dbReference>
<evidence type="ECO:0000256" key="13">
    <source>
        <dbReference type="ARBA" id="ARBA00023065"/>
    </source>
</evidence>
<evidence type="ECO:0000256" key="15">
    <source>
        <dbReference type="ARBA" id="ARBA00039103"/>
    </source>
</evidence>
<evidence type="ECO:0000256" key="14">
    <source>
        <dbReference type="ARBA" id="ARBA00023136"/>
    </source>
</evidence>
<evidence type="ECO:0000256" key="7">
    <source>
        <dbReference type="ARBA" id="ARBA00022692"/>
    </source>
</evidence>
<dbReference type="InterPro" id="IPR023298">
    <property type="entry name" value="ATPase_P-typ_TM_dom_sf"/>
</dbReference>
<dbReference type="InterPro" id="IPR006121">
    <property type="entry name" value="HMA_dom"/>
</dbReference>
<dbReference type="InterPro" id="IPR017969">
    <property type="entry name" value="Heavy-metal-associated_CS"/>
</dbReference>
<dbReference type="InterPro" id="IPR001757">
    <property type="entry name" value="P_typ_ATPase"/>
</dbReference>
<feature type="region of interest" description="Disordered" evidence="18">
    <location>
        <begin position="49"/>
        <end position="73"/>
    </location>
</feature>
<name>A0A510Y4N3_MARHA</name>
<evidence type="ECO:0000256" key="3">
    <source>
        <dbReference type="ARBA" id="ARBA00022448"/>
    </source>
</evidence>
<evidence type="ECO:0000256" key="11">
    <source>
        <dbReference type="ARBA" id="ARBA00022967"/>
    </source>
</evidence>
<dbReference type="InterPro" id="IPR027256">
    <property type="entry name" value="P-typ_ATPase_IB"/>
</dbReference>
<dbReference type="PRINTS" id="PR00941">
    <property type="entry name" value="CDATPASE"/>
</dbReference>
<comment type="similarity">
    <text evidence="2 17">Belongs to the cation transport ATPase (P-type) (TC 3.A.3) family. Type IB subfamily.</text>
</comment>
<dbReference type="PROSITE" id="PS01229">
    <property type="entry name" value="COF_2"/>
    <property type="match status" value="1"/>
</dbReference>
<dbReference type="InterPro" id="IPR023214">
    <property type="entry name" value="HAD_sf"/>
</dbReference>
<evidence type="ECO:0000259" key="19">
    <source>
        <dbReference type="PROSITE" id="PS50846"/>
    </source>
</evidence>
<keyword evidence="10 17" id="KW-0067">ATP-binding</keyword>
<dbReference type="NCBIfam" id="TIGR01511">
    <property type="entry name" value="ATPase-IB1_Cu"/>
    <property type="match status" value="1"/>
</dbReference>
<gene>
    <name evidence="20" type="ORF">MHA01_12130</name>
</gene>
<keyword evidence="13" id="KW-0406">Ion transport</keyword>
<dbReference type="InterPro" id="IPR059000">
    <property type="entry name" value="ATPase_P-type_domA"/>
</dbReference>
<dbReference type="InterPro" id="IPR008250">
    <property type="entry name" value="ATPase_P-typ_transduc_dom_A_sf"/>
</dbReference>
<dbReference type="PANTHER" id="PTHR48085">
    <property type="entry name" value="CADMIUM/ZINC-TRANSPORTING ATPASE HMA2-RELATED"/>
    <property type="match status" value="1"/>
</dbReference>
<evidence type="ECO:0000313" key="21">
    <source>
        <dbReference type="Proteomes" id="UP000321051"/>
    </source>
</evidence>
<keyword evidence="11" id="KW-1278">Translocase</keyword>
<dbReference type="InterPro" id="IPR018303">
    <property type="entry name" value="ATPase_P-typ_P_site"/>
</dbReference>
<dbReference type="Gene3D" id="3.40.1110.10">
    <property type="entry name" value="Calcium-transporting ATPase, cytoplasmic domain N"/>
    <property type="match status" value="1"/>
</dbReference>
<keyword evidence="5" id="KW-0104">Cadmium</keyword>
<dbReference type="InterPro" id="IPR044492">
    <property type="entry name" value="P_typ_ATPase_HD_dom"/>
</dbReference>
<evidence type="ECO:0000256" key="1">
    <source>
        <dbReference type="ARBA" id="ARBA00004651"/>
    </source>
</evidence>
<dbReference type="Gene3D" id="3.30.70.100">
    <property type="match status" value="2"/>
</dbReference>
<evidence type="ECO:0000256" key="18">
    <source>
        <dbReference type="SAM" id="MobiDB-lite"/>
    </source>
</evidence>
<dbReference type="Proteomes" id="UP000321051">
    <property type="component" value="Unassembled WGS sequence"/>
</dbReference>
<keyword evidence="9 17" id="KW-0547">Nucleotide-binding</keyword>
<dbReference type="InterPro" id="IPR036163">
    <property type="entry name" value="HMA_dom_sf"/>
</dbReference>
<evidence type="ECO:0000256" key="12">
    <source>
        <dbReference type="ARBA" id="ARBA00022989"/>
    </source>
</evidence>
<dbReference type="SUPFAM" id="SSF81653">
    <property type="entry name" value="Calcium ATPase, transduction domain A"/>
    <property type="match status" value="1"/>
</dbReference>
<dbReference type="PANTHER" id="PTHR48085:SF5">
    <property type="entry name" value="CADMIUM_ZINC-TRANSPORTING ATPASE HMA4-RELATED"/>
    <property type="match status" value="1"/>
</dbReference>
<dbReference type="GO" id="GO:0016887">
    <property type="term" value="F:ATP hydrolysis activity"/>
    <property type="evidence" value="ECO:0007669"/>
    <property type="project" value="InterPro"/>
</dbReference>
<feature type="domain" description="HMA" evidence="19">
    <location>
        <begin position="154"/>
        <end position="217"/>
    </location>
</feature>
<dbReference type="SUPFAM" id="SSF81665">
    <property type="entry name" value="Calcium ATPase, transmembrane domain M"/>
    <property type="match status" value="1"/>
</dbReference>
<proteinExistence type="inferred from homology"/>
<dbReference type="RefSeq" id="WP_233133304.1">
    <property type="nucleotide sequence ID" value="NZ_BJUN01000005.1"/>
</dbReference>
<dbReference type="AlphaFoldDB" id="A0A510Y4N3"/>
<dbReference type="InterPro" id="IPR051014">
    <property type="entry name" value="Cation_Transport_ATPase_IB"/>
</dbReference>
<dbReference type="SFLD" id="SFLDG00002">
    <property type="entry name" value="C1.7:_P-type_atpase_like"/>
    <property type="match status" value="1"/>
</dbReference>
<dbReference type="GO" id="GO:0046872">
    <property type="term" value="F:metal ion binding"/>
    <property type="evidence" value="ECO:0007669"/>
    <property type="project" value="UniProtKB-KW"/>
</dbReference>
<dbReference type="EC" id="7.2.2.21" evidence="15"/>
<dbReference type="Gene3D" id="2.70.150.10">
    <property type="entry name" value="Calcium-transporting ATPase, cytoplasmic transduction domain A"/>
    <property type="match status" value="1"/>
</dbReference>
<feature type="transmembrane region" description="Helical" evidence="17">
    <location>
        <begin position="494"/>
        <end position="519"/>
    </location>
</feature>
<evidence type="ECO:0000256" key="8">
    <source>
        <dbReference type="ARBA" id="ARBA00022723"/>
    </source>
</evidence>
<evidence type="ECO:0000256" key="16">
    <source>
        <dbReference type="ARBA" id="ARBA00049338"/>
    </source>
</evidence>
<evidence type="ECO:0000256" key="5">
    <source>
        <dbReference type="ARBA" id="ARBA00022539"/>
    </source>
</evidence>